<organism evidence="2 3">
    <name type="scientific">Linum tenue</name>
    <dbReference type="NCBI Taxonomy" id="586396"/>
    <lineage>
        <taxon>Eukaryota</taxon>
        <taxon>Viridiplantae</taxon>
        <taxon>Streptophyta</taxon>
        <taxon>Embryophyta</taxon>
        <taxon>Tracheophyta</taxon>
        <taxon>Spermatophyta</taxon>
        <taxon>Magnoliopsida</taxon>
        <taxon>eudicotyledons</taxon>
        <taxon>Gunneridae</taxon>
        <taxon>Pentapetalae</taxon>
        <taxon>rosids</taxon>
        <taxon>fabids</taxon>
        <taxon>Malpighiales</taxon>
        <taxon>Linaceae</taxon>
        <taxon>Linum</taxon>
    </lineage>
</organism>
<evidence type="ECO:0000256" key="1">
    <source>
        <dbReference type="SAM" id="Phobius"/>
    </source>
</evidence>
<dbReference type="AlphaFoldDB" id="A0AAV0QAW5"/>
<keyword evidence="1" id="KW-1133">Transmembrane helix</keyword>
<feature type="transmembrane region" description="Helical" evidence="1">
    <location>
        <begin position="44"/>
        <end position="65"/>
    </location>
</feature>
<accession>A0AAV0QAW5</accession>
<comment type="caution">
    <text evidence="2">The sequence shown here is derived from an EMBL/GenBank/DDBJ whole genome shotgun (WGS) entry which is preliminary data.</text>
</comment>
<keyword evidence="3" id="KW-1185">Reference proteome</keyword>
<gene>
    <name evidence="2" type="ORF">LITE_LOCUS42384</name>
</gene>
<keyword evidence="1" id="KW-0472">Membrane</keyword>
<keyword evidence="1" id="KW-0812">Transmembrane</keyword>
<proteinExistence type="predicted"/>
<name>A0AAV0QAW5_9ROSI</name>
<sequence length="91" mass="10019">SSLLHASSVLQIQAPIFQLQRLETEPTEMVTCFPSAAKKLGVTVALFVGAAVIMGYAAHLSYINVAPQQARTTARDEFVKERMRRKHGYGN</sequence>
<dbReference type="Proteomes" id="UP001154282">
    <property type="component" value="Unassembled WGS sequence"/>
</dbReference>
<reference evidence="2" key="1">
    <citation type="submission" date="2022-08" db="EMBL/GenBank/DDBJ databases">
        <authorList>
            <person name="Gutierrez-Valencia J."/>
        </authorList>
    </citation>
    <scope>NUCLEOTIDE SEQUENCE</scope>
</reference>
<evidence type="ECO:0000313" key="2">
    <source>
        <dbReference type="EMBL" id="CAI0542209.1"/>
    </source>
</evidence>
<protein>
    <submittedName>
        <fullName evidence="2">Uncharacterized protein</fullName>
    </submittedName>
</protein>
<evidence type="ECO:0000313" key="3">
    <source>
        <dbReference type="Proteomes" id="UP001154282"/>
    </source>
</evidence>
<feature type="non-terminal residue" evidence="2">
    <location>
        <position position="1"/>
    </location>
</feature>
<dbReference type="EMBL" id="CAMGYJ010000009">
    <property type="protein sequence ID" value="CAI0542209.1"/>
    <property type="molecule type" value="Genomic_DNA"/>
</dbReference>